<evidence type="ECO:0000256" key="2">
    <source>
        <dbReference type="ARBA" id="ARBA00023136"/>
    </source>
</evidence>
<sequence>MVADAAIYHPTLRRLIKYLDTTAGREKTLRLIQYLVRFLAFQTAQRGLPDLSKLFKSIQAQATFVRKTLRFLKPLNHLHDAAKAYDNKLTDRVIRSSVVVKNLAYAGYLTLDSIAWFKLLGIMTPKKYPEAARYANWFWFFGLVAGLVNDLRKISITSSKLQSLDSEKGDEKVKQLAAENYKASKRLVWDSCDFFMVLNNLGFLHYSEGAVALAGTITSIFGVQDLWNGTQIPTST</sequence>
<keyword evidence="2" id="KW-0472">Membrane</keyword>
<dbReference type="PANTHER" id="PTHR12652">
    <property type="entry name" value="PEROXISOMAL BIOGENESIS FACTOR 11"/>
    <property type="match status" value="1"/>
</dbReference>
<evidence type="ECO:0000256" key="1">
    <source>
        <dbReference type="ARBA" id="ARBA00022593"/>
    </source>
</evidence>
<organism evidence="5">
    <name type="scientific">Cyberlindnera fabianii</name>
    <name type="common">Yeast</name>
    <name type="synonym">Hansenula fabianii</name>
    <dbReference type="NCBI Taxonomy" id="36022"/>
    <lineage>
        <taxon>Eukaryota</taxon>
        <taxon>Fungi</taxon>
        <taxon>Dikarya</taxon>
        <taxon>Ascomycota</taxon>
        <taxon>Saccharomycotina</taxon>
        <taxon>Saccharomycetes</taxon>
        <taxon>Phaffomycetales</taxon>
        <taxon>Phaffomycetaceae</taxon>
        <taxon>Cyberlindnera</taxon>
    </lineage>
</organism>
<name>A0A061ANW6_CYBFA</name>
<dbReference type="AlphaFoldDB" id="A0A061ANW6"/>
<evidence type="ECO:0000256" key="4">
    <source>
        <dbReference type="ARBA" id="ARBA00046271"/>
    </source>
</evidence>
<comment type="subcellular location">
    <subcellularLocation>
        <location evidence="4">Peroxisome membrane</location>
    </subcellularLocation>
</comment>
<evidence type="ECO:0000256" key="3">
    <source>
        <dbReference type="ARBA" id="ARBA00023140"/>
    </source>
</evidence>
<dbReference type="OrthoDB" id="411017at2759"/>
<proteinExistence type="predicted"/>
<dbReference type="Pfam" id="PF05648">
    <property type="entry name" value="PEX11"/>
    <property type="match status" value="1"/>
</dbReference>
<dbReference type="PhylomeDB" id="A0A061ANW6"/>
<dbReference type="InterPro" id="IPR008733">
    <property type="entry name" value="PEX11"/>
</dbReference>
<dbReference type="VEuPathDB" id="FungiDB:BON22_0546"/>
<dbReference type="GO" id="GO:0005778">
    <property type="term" value="C:peroxisomal membrane"/>
    <property type="evidence" value="ECO:0007669"/>
    <property type="project" value="UniProtKB-SubCell"/>
</dbReference>
<evidence type="ECO:0000313" key="5">
    <source>
        <dbReference type="EMBL" id="CDR37025.1"/>
    </source>
</evidence>
<gene>
    <name evidence="5" type="ORF">CYFA0S_01e06546g</name>
</gene>
<keyword evidence="1" id="KW-0962">Peroxisome biogenesis</keyword>
<dbReference type="EMBL" id="LK052886">
    <property type="protein sequence ID" value="CDR37025.1"/>
    <property type="molecule type" value="Genomic_DNA"/>
</dbReference>
<keyword evidence="3" id="KW-0576">Peroxisome</keyword>
<reference evidence="5" key="1">
    <citation type="journal article" date="2014" name="Genome Announc.">
        <title>Genome sequence of the yeast Cyberlindnera fabianii (Hansenula fabianii).</title>
        <authorList>
            <person name="Freel K.C."/>
            <person name="Sarilar V."/>
            <person name="Neuveglise C."/>
            <person name="Devillers H."/>
            <person name="Friedrich A."/>
            <person name="Schacherer J."/>
        </authorList>
    </citation>
    <scope>NUCLEOTIDE SEQUENCE</scope>
    <source>
        <strain evidence="5">YJS4271</strain>
    </source>
</reference>
<dbReference type="GO" id="GO:0016559">
    <property type="term" value="P:peroxisome fission"/>
    <property type="evidence" value="ECO:0007669"/>
    <property type="project" value="InterPro"/>
</dbReference>
<protein>
    <submittedName>
        <fullName evidence="5">CYFA0S01e06546g1_1</fullName>
    </submittedName>
</protein>
<dbReference type="PANTHER" id="PTHR12652:SF50">
    <property type="entry name" value="PEROXIN 11"/>
    <property type="match status" value="1"/>
</dbReference>
<accession>A0A061ANW6</accession>